<evidence type="ECO:0000313" key="2">
    <source>
        <dbReference type="Proteomes" id="UP001152320"/>
    </source>
</evidence>
<proteinExistence type="predicted"/>
<keyword evidence="2" id="KW-1185">Reference proteome</keyword>
<reference evidence="1" key="1">
    <citation type="submission" date="2021-10" db="EMBL/GenBank/DDBJ databases">
        <title>Tropical sea cucumber genome reveals ecological adaptation and Cuvierian tubules defense mechanism.</title>
        <authorList>
            <person name="Chen T."/>
        </authorList>
    </citation>
    <scope>NUCLEOTIDE SEQUENCE</scope>
    <source>
        <strain evidence="1">Nanhai2018</strain>
        <tissue evidence="1">Muscle</tissue>
    </source>
</reference>
<sequence>MIIEKYGFDLVLRPLINDLKDLSTNGIDIVTTSFEGNVKVGVAQITGDNLGMHSLLGFTESFTANYPCRHCKVHRDTMRSQVVIDQTLKRNRTNYAEDVEGNVRTTVVKNPSIFNELGCFHITENHAPDIMHDVLEGDGPLELKLVIGSLIDNGRFTLNTLNGRKTSYSYGFPDNSNKPCCLSDGQLQNPDGATGQSAAQMWALLRNIPLIIGDLVPEDDIHWELLLILLQCMDFIFLPGVTFEDTVVLKNLLKDHHKLLTFFLNAN</sequence>
<protein>
    <submittedName>
        <fullName evidence="1">Uncharacterized protein</fullName>
    </submittedName>
</protein>
<dbReference type="AlphaFoldDB" id="A0A9Q1B9E8"/>
<organism evidence="1 2">
    <name type="scientific">Holothuria leucospilota</name>
    <name type="common">Black long sea cucumber</name>
    <name type="synonym">Mertensiothuria leucospilota</name>
    <dbReference type="NCBI Taxonomy" id="206669"/>
    <lineage>
        <taxon>Eukaryota</taxon>
        <taxon>Metazoa</taxon>
        <taxon>Echinodermata</taxon>
        <taxon>Eleutherozoa</taxon>
        <taxon>Echinozoa</taxon>
        <taxon>Holothuroidea</taxon>
        <taxon>Aspidochirotacea</taxon>
        <taxon>Aspidochirotida</taxon>
        <taxon>Holothuriidae</taxon>
        <taxon>Holothuria</taxon>
    </lineage>
</organism>
<dbReference type="Proteomes" id="UP001152320">
    <property type="component" value="Unassembled WGS sequence"/>
</dbReference>
<accession>A0A9Q1B9E8</accession>
<comment type="caution">
    <text evidence="1">The sequence shown here is derived from an EMBL/GenBank/DDBJ whole genome shotgun (WGS) entry which is preliminary data.</text>
</comment>
<dbReference type="OrthoDB" id="10045355at2759"/>
<name>A0A9Q1B9E8_HOLLE</name>
<evidence type="ECO:0000313" key="1">
    <source>
        <dbReference type="EMBL" id="KAJ8017990.1"/>
    </source>
</evidence>
<gene>
    <name evidence="1" type="ORF">HOLleu_44271</name>
</gene>
<dbReference type="EMBL" id="JAIZAY010000755">
    <property type="protein sequence ID" value="KAJ8017990.1"/>
    <property type="molecule type" value="Genomic_DNA"/>
</dbReference>